<dbReference type="GeneID" id="71855897"/>
<evidence type="ECO:0008006" key="4">
    <source>
        <dbReference type="Google" id="ProtNLM"/>
    </source>
</evidence>
<dbReference type="AlphaFoldDB" id="A0ABD5P1C3"/>
<evidence type="ECO:0000313" key="3">
    <source>
        <dbReference type="Proteomes" id="UP001595821"/>
    </source>
</evidence>
<name>A0ABD5P1C3_9EURY</name>
<dbReference type="RefSeq" id="WP_246975982.1">
    <property type="nucleotide sequence ID" value="NZ_CP095398.1"/>
</dbReference>
<organism evidence="2 3">
    <name type="scientific">Natribaculum luteum</name>
    <dbReference type="NCBI Taxonomy" id="1586232"/>
    <lineage>
        <taxon>Archaea</taxon>
        <taxon>Methanobacteriati</taxon>
        <taxon>Methanobacteriota</taxon>
        <taxon>Stenosarchaea group</taxon>
        <taxon>Halobacteria</taxon>
        <taxon>Halobacteriales</taxon>
        <taxon>Natrialbaceae</taxon>
        <taxon>Natribaculum</taxon>
    </lineage>
</organism>
<accession>A0ABD5P1C3</accession>
<evidence type="ECO:0000313" key="2">
    <source>
        <dbReference type="EMBL" id="MFC4248087.1"/>
    </source>
</evidence>
<comment type="caution">
    <text evidence="2">The sequence shown here is derived from an EMBL/GenBank/DDBJ whole genome shotgun (WGS) entry which is preliminary data.</text>
</comment>
<gene>
    <name evidence="2" type="ORF">ACFOZ7_14275</name>
</gene>
<proteinExistence type="predicted"/>
<reference evidence="2 3" key="1">
    <citation type="journal article" date="2014" name="Int. J. Syst. Evol. Microbiol.">
        <title>Complete genome sequence of Corynebacterium casei LMG S-19264T (=DSM 44701T), isolated from a smear-ripened cheese.</title>
        <authorList>
            <consortium name="US DOE Joint Genome Institute (JGI-PGF)"/>
            <person name="Walter F."/>
            <person name="Albersmeier A."/>
            <person name="Kalinowski J."/>
            <person name="Ruckert C."/>
        </authorList>
    </citation>
    <scope>NUCLEOTIDE SEQUENCE [LARGE SCALE GENOMIC DNA]</scope>
    <source>
        <strain evidence="2 3">IBRC-M 10912</strain>
    </source>
</reference>
<evidence type="ECO:0000256" key="1">
    <source>
        <dbReference type="SAM" id="MobiDB-lite"/>
    </source>
</evidence>
<protein>
    <recommendedName>
        <fullName evidence="4">Acc operon protein</fullName>
    </recommendedName>
</protein>
<dbReference type="Pfam" id="PF26062">
    <property type="entry name" value="DUF8022"/>
    <property type="match status" value="1"/>
</dbReference>
<sequence length="108" mass="11507">MASKELSTPGDDKLPAPELDDDTLSADVTLDVPDTATDEEVAAIVAAIGAHLHDCERAAAATATDEETWNDKRWPFAGRVRGDRAWTGRIPANAPPDPWAAASRASHF</sequence>
<feature type="region of interest" description="Disordered" evidence="1">
    <location>
        <begin position="87"/>
        <end position="108"/>
    </location>
</feature>
<feature type="region of interest" description="Disordered" evidence="1">
    <location>
        <begin position="1"/>
        <end position="25"/>
    </location>
</feature>
<dbReference type="EMBL" id="JBHSDJ010000114">
    <property type="protein sequence ID" value="MFC4248087.1"/>
    <property type="molecule type" value="Genomic_DNA"/>
</dbReference>
<dbReference type="InterPro" id="IPR058335">
    <property type="entry name" value="PccX"/>
</dbReference>
<dbReference type="Proteomes" id="UP001595821">
    <property type="component" value="Unassembled WGS sequence"/>
</dbReference>